<evidence type="ECO:0000256" key="1">
    <source>
        <dbReference type="SAM" id="MobiDB-lite"/>
    </source>
</evidence>
<evidence type="ECO:0000313" key="2">
    <source>
        <dbReference type="EMBL" id="BAH91047.1"/>
    </source>
</evidence>
<dbReference type="Proteomes" id="UP000000763">
    <property type="component" value="Chromosome 1"/>
</dbReference>
<proteinExistence type="predicted"/>
<reference evidence="2 3" key="1">
    <citation type="journal article" date="2005" name="Nature">
        <title>The map-based sequence of the rice genome.</title>
        <authorList>
            <consortium name="International rice genome sequencing project (IRGSP)"/>
            <person name="Matsumoto T."/>
            <person name="Wu J."/>
            <person name="Kanamori H."/>
            <person name="Katayose Y."/>
            <person name="Fujisawa M."/>
            <person name="Namiki N."/>
            <person name="Mizuno H."/>
            <person name="Yamamoto K."/>
            <person name="Antonio B.A."/>
            <person name="Baba T."/>
            <person name="Sakata K."/>
            <person name="Nagamura Y."/>
            <person name="Aoki H."/>
            <person name="Arikawa K."/>
            <person name="Arita K."/>
            <person name="Bito T."/>
            <person name="Chiden Y."/>
            <person name="Fujitsuka N."/>
            <person name="Fukunaka R."/>
            <person name="Hamada M."/>
            <person name="Harada C."/>
            <person name="Hayashi A."/>
            <person name="Hijishita S."/>
            <person name="Honda M."/>
            <person name="Hosokawa S."/>
            <person name="Ichikawa Y."/>
            <person name="Idonuma A."/>
            <person name="Iijima M."/>
            <person name="Ikeda M."/>
            <person name="Ikeno M."/>
            <person name="Ito K."/>
            <person name="Ito S."/>
            <person name="Ito T."/>
            <person name="Ito Y."/>
            <person name="Ito Y."/>
            <person name="Iwabuchi A."/>
            <person name="Kamiya K."/>
            <person name="Karasawa W."/>
            <person name="Kurita K."/>
            <person name="Katagiri S."/>
            <person name="Kikuta A."/>
            <person name="Kobayashi H."/>
            <person name="Kobayashi N."/>
            <person name="Machita K."/>
            <person name="Maehara T."/>
            <person name="Masukawa M."/>
            <person name="Mizubayashi T."/>
            <person name="Mukai Y."/>
            <person name="Nagasaki H."/>
            <person name="Nagata Y."/>
            <person name="Naito S."/>
            <person name="Nakashima M."/>
            <person name="Nakama Y."/>
            <person name="Nakamichi Y."/>
            <person name="Nakamura M."/>
            <person name="Meguro A."/>
            <person name="Negishi M."/>
            <person name="Ohta I."/>
            <person name="Ohta T."/>
            <person name="Okamoto M."/>
            <person name="Ono N."/>
            <person name="Saji S."/>
            <person name="Sakaguchi M."/>
            <person name="Sakai K."/>
            <person name="Shibata M."/>
            <person name="Shimokawa T."/>
            <person name="Song J."/>
            <person name="Takazaki Y."/>
            <person name="Terasawa K."/>
            <person name="Tsugane M."/>
            <person name="Tsuji K."/>
            <person name="Ueda S."/>
            <person name="Waki K."/>
            <person name="Yamagata H."/>
            <person name="Yamamoto M."/>
            <person name="Yamamoto S."/>
            <person name="Yamane H."/>
            <person name="Yoshiki S."/>
            <person name="Yoshihara R."/>
            <person name="Yukawa K."/>
            <person name="Zhong H."/>
            <person name="Yano M."/>
            <person name="Yuan Q."/>
            <person name="Ouyang S."/>
            <person name="Liu J."/>
            <person name="Jones K.M."/>
            <person name="Gansberger K."/>
            <person name="Moffat K."/>
            <person name="Hill J."/>
            <person name="Bera J."/>
            <person name="Fadrosh D."/>
            <person name="Jin S."/>
            <person name="Johri S."/>
            <person name="Kim M."/>
            <person name="Overton L."/>
            <person name="Reardon M."/>
            <person name="Tsitrin T."/>
            <person name="Vuong H."/>
            <person name="Weaver B."/>
            <person name="Ciecko A."/>
            <person name="Tallon L."/>
            <person name="Jackson J."/>
            <person name="Pai G."/>
            <person name="Aken S.V."/>
            <person name="Utterback T."/>
            <person name="Reidmuller S."/>
            <person name="Feldblyum T."/>
            <person name="Hsiao J."/>
            <person name="Zismann V."/>
            <person name="Iobst S."/>
            <person name="de Vazeille A.R."/>
            <person name="Buell C.R."/>
            <person name="Ying K."/>
            <person name="Li Y."/>
            <person name="Lu T."/>
            <person name="Huang Y."/>
            <person name="Zhao Q."/>
            <person name="Feng Q."/>
            <person name="Zhang L."/>
            <person name="Zhu J."/>
            <person name="Weng Q."/>
            <person name="Mu J."/>
            <person name="Lu Y."/>
            <person name="Fan D."/>
            <person name="Liu Y."/>
            <person name="Guan J."/>
            <person name="Zhang Y."/>
            <person name="Yu S."/>
            <person name="Liu X."/>
            <person name="Zhang Y."/>
            <person name="Hong G."/>
            <person name="Han B."/>
            <person name="Choisne N."/>
            <person name="Demange N."/>
            <person name="Orjeda G."/>
            <person name="Samain S."/>
            <person name="Cattolico L."/>
            <person name="Pelletier E."/>
            <person name="Couloux A."/>
            <person name="Segurens B."/>
            <person name="Wincker P."/>
            <person name="D'Hont A."/>
            <person name="Scarpelli C."/>
            <person name="Weissenbach J."/>
            <person name="Salanoubat M."/>
            <person name="Quetier F."/>
            <person name="Yu Y."/>
            <person name="Kim H.R."/>
            <person name="Rambo T."/>
            <person name="Currie J."/>
            <person name="Collura K."/>
            <person name="Luo M."/>
            <person name="Yang T."/>
            <person name="Ammiraju J.S.S."/>
            <person name="Engler F."/>
            <person name="Soderlund C."/>
            <person name="Wing R.A."/>
            <person name="Palmer L.E."/>
            <person name="de la Bastide M."/>
            <person name="Spiegel L."/>
            <person name="Nascimento L."/>
            <person name="Zutavern T."/>
            <person name="O'Shaughnessy A."/>
            <person name="Dike S."/>
            <person name="Dedhia N."/>
            <person name="Preston R."/>
            <person name="Balija V."/>
            <person name="McCombie W.R."/>
            <person name="Chow T."/>
            <person name="Chen H."/>
            <person name="Chung M."/>
            <person name="Chen C."/>
            <person name="Shaw J."/>
            <person name="Wu H."/>
            <person name="Hsiao K."/>
            <person name="Chao Y."/>
            <person name="Chu M."/>
            <person name="Cheng C."/>
            <person name="Hour A."/>
            <person name="Lee P."/>
            <person name="Lin S."/>
            <person name="Lin Y."/>
            <person name="Liou J."/>
            <person name="Liu S."/>
            <person name="Hsing Y."/>
            <person name="Raghuvanshi S."/>
            <person name="Mohanty A."/>
            <person name="Bharti A.K."/>
            <person name="Gaur A."/>
            <person name="Gupta V."/>
            <person name="Kumar D."/>
            <person name="Ravi V."/>
            <person name="Vij S."/>
            <person name="Kapur A."/>
            <person name="Khurana P."/>
            <person name="Khurana P."/>
            <person name="Khurana J.P."/>
            <person name="Tyagi A.K."/>
            <person name="Gaikwad K."/>
            <person name="Singh A."/>
            <person name="Dalal V."/>
            <person name="Srivastava S."/>
            <person name="Dixit A."/>
            <person name="Pal A.K."/>
            <person name="Ghazi I.A."/>
            <person name="Yadav M."/>
            <person name="Pandit A."/>
            <person name="Bhargava A."/>
            <person name="Sureshbabu K."/>
            <person name="Batra K."/>
            <person name="Sharma T.R."/>
            <person name="Mohapatra T."/>
            <person name="Singh N.K."/>
            <person name="Messing J."/>
            <person name="Nelson A.B."/>
            <person name="Fuks G."/>
            <person name="Kavchok S."/>
            <person name="Keizer G."/>
            <person name="Linton E."/>
            <person name="Llaca V."/>
            <person name="Song R."/>
            <person name="Tanyolac B."/>
            <person name="Young S."/>
            <person name="Ho-Il K."/>
            <person name="Hahn J.H."/>
            <person name="Sangsakoo G."/>
            <person name="Vanavichit A."/>
            <person name="de Mattos Luiz.A.T."/>
            <person name="Zimmer P.D."/>
            <person name="Malone G."/>
            <person name="Dellagostin O."/>
            <person name="de Oliveira A.C."/>
            <person name="Bevan M."/>
            <person name="Bancroft I."/>
            <person name="Minx P."/>
            <person name="Cordum H."/>
            <person name="Wilson R."/>
            <person name="Cheng Z."/>
            <person name="Jin W."/>
            <person name="Jiang J."/>
            <person name="Leong S.A."/>
            <person name="Iwama H."/>
            <person name="Gojobori T."/>
            <person name="Itoh T."/>
            <person name="Niimura Y."/>
            <person name="Fujii Y."/>
            <person name="Habara T."/>
            <person name="Sakai H."/>
            <person name="Sato Y."/>
            <person name="Wilson G."/>
            <person name="Kumar K."/>
            <person name="McCouch S."/>
            <person name="Juretic N."/>
            <person name="Hoen D."/>
            <person name="Wright S."/>
            <person name="Bruskiewich R."/>
            <person name="Bureau T."/>
            <person name="Miyao A."/>
            <person name="Hirochika H."/>
            <person name="Nishikawa T."/>
            <person name="Kadowaki K."/>
            <person name="Sugiura M."/>
            <person name="Burr B."/>
            <person name="Sasaki T."/>
        </authorList>
    </citation>
    <scope>NUCLEOTIDE SEQUENCE [LARGE SCALE GENOMIC DNA]</scope>
    <source>
        <strain evidence="3">cv. Nipponbare</strain>
    </source>
</reference>
<feature type="compositionally biased region" description="Basic residues" evidence="1">
    <location>
        <begin position="1"/>
        <end position="20"/>
    </location>
</feature>
<gene>
    <name evidence="2" type="ordered locus">Os01g0339800</name>
</gene>
<accession>C7IWT7</accession>
<name>C7IWT7_ORYSJ</name>
<dbReference type="EMBL" id="AP008207">
    <property type="protein sequence ID" value="BAH91047.1"/>
    <property type="molecule type" value="Genomic_DNA"/>
</dbReference>
<dbReference type="AlphaFoldDB" id="C7IWT7"/>
<evidence type="ECO:0000313" key="3">
    <source>
        <dbReference type="Proteomes" id="UP000000763"/>
    </source>
</evidence>
<organism evidence="2 3">
    <name type="scientific">Oryza sativa subsp. japonica</name>
    <name type="common">Rice</name>
    <dbReference type="NCBI Taxonomy" id="39947"/>
    <lineage>
        <taxon>Eukaryota</taxon>
        <taxon>Viridiplantae</taxon>
        <taxon>Streptophyta</taxon>
        <taxon>Embryophyta</taxon>
        <taxon>Tracheophyta</taxon>
        <taxon>Spermatophyta</taxon>
        <taxon>Magnoliopsida</taxon>
        <taxon>Liliopsida</taxon>
        <taxon>Poales</taxon>
        <taxon>Poaceae</taxon>
        <taxon>BOP clade</taxon>
        <taxon>Oryzoideae</taxon>
        <taxon>Oryzeae</taxon>
        <taxon>Oryzinae</taxon>
        <taxon>Oryza</taxon>
        <taxon>Oryza sativa</taxon>
    </lineage>
</organism>
<feature type="region of interest" description="Disordered" evidence="1">
    <location>
        <begin position="43"/>
        <end position="62"/>
    </location>
</feature>
<reference evidence="3" key="2">
    <citation type="journal article" date="2008" name="Nucleic Acids Res.">
        <title>The rice annotation project database (RAP-DB): 2008 update.</title>
        <authorList>
            <consortium name="The rice annotation project (RAP)"/>
        </authorList>
    </citation>
    <scope>GENOME REANNOTATION</scope>
    <source>
        <strain evidence="3">cv. Nipponbare</strain>
    </source>
</reference>
<feature type="region of interest" description="Disordered" evidence="1">
    <location>
        <begin position="1"/>
        <end position="32"/>
    </location>
</feature>
<sequence>ERRRRGHEPWHHRWWPRRRSPPAAPPRGTGLEAGTYVAHSLTHAPAAARENGRKMRKKKELRPTCGSHCHTLRIERMYGEAIGVNNKFDLLD</sequence>
<feature type="non-terminal residue" evidence="2">
    <location>
        <position position="1"/>
    </location>
</feature>
<dbReference type="KEGG" id="dosa:Os01g0339800"/>
<protein>
    <submittedName>
        <fullName evidence="2">Os01g0339800 protein</fullName>
    </submittedName>
</protein>